<protein>
    <recommendedName>
        <fullName evidence="2">ER-bound oxygenase mpaB/mpaB'/Rubber oxygenase catalytic domain-containing protein</fullName>
    </recommendedName>
</protein>
<evidence type="ECO:0000259" key="2">
    <source>
        <dbReference type="Pfam" id="PF09995"/>
    </source>
</evidence>
<name>A0A2L2STE6_9HYPO</name>
<feature type="region of interest" description="Disordered" evidence="1">
    <location>
        <begin position="520"/>
        <end position="729"/>
    </location>
</feature>
<proteinExistence type="predicted"/>
<feature type="compositionally biased region" description="Low complexity" evidence="1">
    <location>
        <begin position="572"/>
        <end position="591"/>
    </location>
</feature>
<dbReference type="AlphaFoldDB" id="A0A2L2STE6"/>
<feature type="compositionally biased region" description="Polar residues" evidence="1">
    <location>
        <begin position="641"/>
        <end position="657"/>
    </location>
</feature>
<feature type="compositionally biased region" description="Pro residues" evidence="1">
    <location>
        <begin position="596"/>
        <end position="618"/>
    </location>
</feature>
<dbReference type="STRING" id="56646.A0A2L2STE6"/>
<organism evidence="3 4">
    <name type="scientific">Fusarium venenatum</name>
    <dbReference type="NCBI Taxonomy" id="56646"/>
    <lineage>
        <taxon>Eukaryota</taxon>
        <taxon>Fungi</taxon>
        <taxon>Dikarya</taxon>
        <taxon>Ascomycota</taxon>
        <taxon>Pezizomycotina</taxon>
        <taxon>Sordariomycetes</taxon>
        <taxon>Hypocreomycetidae</taxon>
        <taxon>Hypocreales</taxon>
        <taxon>Nectriaceae</taxon>
        <taxon>Fusarium</taxon>
    </lineage>
</organism>
<feature type="compositionally biased region" description="Polar residues" evidence="1">
    <location>
        <begin position="548"/>
        <end position="560"/>
    </location>
</feature>
<dbReference type="GO" id="GO:0016491">
    <property type="term" value="F:oxidoreductase activity"/>
    <property type="evidence" value="ECO:0007669"/>
    <property type="project" value="InterPro"/>
</dbReference>
<evidence type="ECO:0000256" key="1">
    <source>
        <dbReference type="SAM" id="MobiDB-lite"/>
    </source>
</evidence>
<feature type="compositionally biased region" description="Polar residues" evidence="1">
    <location>
        <begin position="691"/>
        <end position="701"/>
    </location>
</feature>
<dbReference type="InterPro" id="IPR018713">
    <property type="entry name" value="MPAB/Lcp_cat_dom"/>
</dbReference>
<sequence length="754" mass="82386">MDAHMSVAGMNASSSTSFQSDLLTRISPTSISGPVLLGLFLGYVALCSLLRFSRINSLLSKYGFHDRASLSRMTNQDAFEIVKTMANLEFPLLYDLATRLALFETYAVQNVGHVLYGGSDLAITAKAPKRYADTEVVYLCFANFAPDSPTLSKAIARTNFLHAPYIKAGKIKQEDLLYVLYASFAEPVRFLNQYEWRSLTDMEVAAISTLWKYVADMMDIDYKTILNKTEWTDGIEFLEDVTRFASDYEDKYLRPTKEVQKLGDVLMDMLLDSYPKFAAPVGYPAACVIMGPRLRRAFGFPEPGLGVTVLTYSLLLVRKIAVRFFCLPRASGVEFLSQPDEQTGRITTRHYMKEPYYVPATFWQRWNFEACITRLSGGLLPGDGGAKMKPEGFLFEDIGPEKVVGKELFDFQSPIRSLHTVTHKFLITAVAKYYIKCVNCSKLKCYMEGICHTLTPYVTNLAAIATLLIQTTSFSLIHPKPIFKNNHKISKRTKFFNTYHTPCARPTPNTTDMPPITLHTSSPIVAAKPDGVTPKTAESGDPGVPSNVPASNEAPTSTYPAAQPGARPSMPAPTGAPQAFAPAQPTPTRTTMNTSPPAPQPGAVPVPPNGSQLPPPPKTGETLRDTQMQPTQMPPQMSYAPISSGSEFTAPRSSTVTAAGPSPMAGLGPTAVLGGTGGSDFSHPPGYHQNVHASEFTSSQRAAHEASVSQERRPSLVGEDEGEGVWSTAKKWASAAGDSLAAAEHEVWKRINKD</sequence>
<accession>A0A2L2STE6</accession>
<dbReference type="EMBL" id="LN649232">
    <property type="protein sequence ID" value="CEI38695.1"/>
    <property type="molecule type" value="Genomic_DNA"/>
</dbReference>
<dbReference type="Proteomes" id="UP000245910">
    <property type="component" value="Chromosome IIII"/>
</dbReference>
<reference evidence="4" key="1">
    <citation type="submission" date="2014-10" db="EMBL/GenBank/DDBJ databases">
        <authorList>
            <person name="King R."/>
        </authorList>
    </citation>
    <scope>NUCLEOTIDE SEQUENCE [LARGE SCALE GENOMIC DNA]</scope>
    <source>
        <strain evidence="4">A3/5</strain>
    </source>
</reference>
<dbReference type="PANTHER" id="PTHR36124:SF1">
    <property type="entry name" value="ER-BOUND OXYGENASE MPAB_MPAB'_RUBBER OXYGENASE CATALYTIC DOMAIN-CONTAINING PROTEIN"/>
    <property type="match status" value="1"/>
</dbReference>
<evidence type="ECO:0000313" key="3">
    <source>
        <dbReference type="EMBL" id="CEI38695.1"/>
    </source>
</evidence>
<feature type="compositionally biased region" description="Low complexity" evidence="1">
    <location>
        <begin position="626"/>
        <end position="637"/>
    </location>
</feature>
<keyword evidence="4" id="KW-1185">Reference proteome</keyword>
<feature type="domain" description="ER-bound oxygenase mpaB/mpaB'/Rubber oxygenase catalytic" evidence="2">
    <location>
        <begin position="169"/>
        <end position="303"/>
    </location>
</feature>
<dbReference type="PANTHER" id="PTHR36124">
    <property type="match status" value="1"/>
</dbReference>
<dbReference type="InterPro" id="IPR046366">
    <property type="entry name" value="MPAB"/>
</dbReference>
<evidence type="ECO:0000313" key="4">
    <source>
        <dbReference type="Proteomes" id="UP000245910"/>
    </source>
</evidence>
<dbReference type="Pfam" id="PF09995">
    <property type="entry name" value="MPAB_Lcp_cat"/>
    <property type="match status" value="1"/>
</dbReference>